<sequence>HANVPLLRSRSAAQIDDGANIDPNDWKRVNREKGTYECKLCEVKLFSSLTDTKNFGNSPKSSQGNLRNWSRHLEAYHFDQYSRNVPDGASRARAKLSEKAKKSTSQLHLDRSFVMAFSREGIPLISCGSLLCGNSTFTFLSFCSHLLQAVHQAPPTAKVLSYKQYQKQANIEALRLRKKMADQLNTPGELIAACITTDGWTSKSMVHYQSLTLHYVTAAFAYRSVVLGAFQCGLSGSDFAQGALEQLRIFRISPKALVDLYFVIYSIY</sequence>
<dbReference type="EMBL" id="JBJKFK010004867">
    <property type="protein sequence ID" value="KAL3308686.1"/>
    <property type="molecule type" value="Genomic_DNA"/>
</dbReference>
<proteinExistence type="predicted"/>
<name>A0ABD2PMF2_9PLAT</name>
<evidence type="ECO:0008006" key="3">
    <source>
        <dbReference type="Google" id="ProtNLM"/>
    </source>
</evidence>
<dbReference type="Proteomes" id="UP001626550">
    <property type="component" value="Unassembled WGS sequence"/>
</dbReference>
<protein>
    <recommendedName>
        <fullName evidence="3">BED-type domain-containing protein</fullName>
    </recommendedName>
</protein>
<feature type="non-terminal residue" evidence="1">
    <location>
        <position position="1"/>
    </location>
</feature>
<gene>
    <name evidence="1" type="ORF">Ciccas_012777</name>
</gene>
<accession>A0ABD2PMF2</accession>
<dbReference type="AlphaFoldDB" id="A0ABD2PMF2"/>
<reference evidence="1 2" key="1">
    <citation type="submission" date="2024-11" db="EMBL/GenBank/DDBJ databases">
        <title>Adaptive evolution of stress response genes in parasites aligns with host niche diversity.</title>
        <authorList>
            <person name="Hahn C."/>
            <person name="Resl P."/>
        </authorList>
    </citation>
    <scope>NUCLEOTIDE SEQUENCE [LARGE SCALE GENOMIC DNA]</scope>
    <source>
        <strain evidence="1">EGGRZ-B1_66</strain>
        <tissue evidence="1">Body</tissue>
    </source>
</reference>
<evidence type="ECO:0000313" key="2">
    <source>
        <dbReference type="Proteomes" id="UP001626550"/>
    </source>
</evidence>
<comment type="caution">
    <text evidence="1">The sequence shown here is derived from an EMBL/GenBank/DDBJ whole genome shotgun (WGS) entry which is preliminary data.</text>
</comment>
<evidence type="ECO:0000313" key="1">
    <source>
        <dbReference type="EMBL" id="KAL3308686.1"/>
    </source>
</evidence>
<keyword evidence="2" id="KW-1185">Reference proteome</keyword>
<organism evidence="1 2">
    <name type="scientific">Cichlidogyrus casuarinus</name>
    <dbReference type="NCBI Taxonomy" id="1844966"/>
    <lineage>
        <taxon>Eukaryota</taxon>
        <taxon>Metazoa</taxon>
        <taxon>Spiralia</taxon>
        <taxon>Lophotrochozoa</taxon>
        <taxon>Platyhelminthes</taxon>
        <taxon>Monogenea</taxon>
        <taxon>Monopisthocotylea</taxon>
        <taxon>Dactylogyridea</taxon>
        <taxon>Ancyrocephalidae</taxon>
        <taxon>Cichlidogyrus</taxon>
    </lineage>
</organism>